<accession>A0A5D2GHE3</accession>
<dbReference type="EMBL" id="CM017692">
    <property type="protein sequence ID" value="TYH17382.1"/>
    <property type="molecule type" value="Genomic_DNA"/>
</dbReference>
<gene>
    <name evidence="1" type="ORF">ES288_A05G188100v1</name>
</gene>
<keyword evidence="2" id="KW-1185">Reference proteome</keyword>
<dbReference type="AlphaFoldDB" id="A0A5D2GHE3"/>
<sequence length="129" mass="15379">MILYSAFFLSNIPLYFKSLCVGGLNYDNEDDQASISQEVCQHDSNTHGHWHCSRSDGITGARKRSWKRRRRQRQRRRPYYKRQSCSGTLFFRCRIVPWPSFRHGSTSAFRILRFPFRLGTLMLFNFCPF</sequence>
<proteinExistence type="predicted"/>
<evidence type="ECO:0000313" key="2">
    <source>
        <dbReference type="Proteomes" id="UP000323506"/>
    </source>
</evidence>
<organism evidence="1 2">
    <name type="scientific">Gossypium darwinii</name>
    <name type="common">Darwin's cotton</name>
    <name type="synonym">Gossypium barbadense var. darwinii</name>
    <dbReference type="NCBI Taxonomy" id="34276"/>
    <lineage>
        <taxon>Eukaryota</taxon>
        <taxon>Viridiplantae</taxon>
        <taxon>Streptophyta</taxon>
        <taxon>Embryophyta</taxon>
        <taxon>Tracheophyta</taxon>
        <taxon>Spermatophyta</taxon>
        <taxon>Magnoliopsida</taxon>
        <taxon>eudicotyledons</taxon>
        <taxon>Gunneridae</taxon>
        <taxon>Pentapetalae</taxon>
        <taxon>rosids</taxon>
        <taxon>malvids</taxon>
        <taxon>Malvales</taxon>
        <taxon>Malvaceae</taxon>
        <taxon>Malvoideae</taxon>
        <taxon>Gossypium</taxon>
    </lineage>
</organism>
<dbReference type="Proteomes" id="UP000323506">
    <property type="component" value="Chromosome A05"/>
</dbReference>
<name>A0A5D2GHE3_GOSDA</name>
<reference evidence="1 2" key="1">
    <citation type="submission" date="2019-06" db="EMBL/GenBank/DDBJ databases">
        <title>WGS assembly of Gossypium darwinii.</title>
        <authorList>
            <person name="Chen Z.J."/>
            <person name="Sreedasyam A."/>
            <person name="Ando A."/>
            <person name="Song Q."/>
            <person name="De L."/>
            <person name="Hulse-Kemp A."/>
            <person name="Ding M."/>
            <person name="Ye W."/>
            <person name="Kirkbride R."/>
            <person name="Jenkins J."/>
            <person name="Plott C."/>
            <person name="Lovell J."/>
            <person name="Lin Y.-M."/>
            <person name="Vaughn R."/>
            <person name="Liu B."/>
            <person name="Li W."/>
            <person name="Simpson S."/>
            <person name="Scheffler B."/>
            <person name="Saski C."/>
            <person name="Grover C."/>
            <person name="Hu G."/>
            <person name="Conover J."/>
            <person name="Carlson J."/>
            <person name="Shu S."/>
            <person name="Boston L."/>
            <person name="Williams M."/>
            <person name="Peterson D."/>
            <person name="Mcgee K."/>
            <person name="Jones D."/>
            <person name="Wendel J."/>
            <person name="Stelly D."/>
            <person name="Grimwood J."/>
            <person name="Schmutz J."/>
        </authorList>
    </citation>
    <scope>NUCLEOTIDE SEQUENCE [LARGE SCALE GENOMIC DNA]</scope>
    <source>
        <strain evidence="1">1808015.09</strain>
    </source>
</reference>
<protein>
    <submittedName>
        <fullName evidence="1">Uncharacterized protein</fullName>
    </submittedName>
</protein>
<evidence type="ECO:0000313" key="1">
    <source>
        <dbReference type="EMBL" id="TYH17382.1"/>
    </source>
</evidence>